<dbReference type="InterPro" id="IPR042099">
    <property type="entry name" value="ANL_N_sf"/>
</dbReference>
<gene>
    <name evidence="1" type="ORF">C4532_06180</name>
</gene>
<dbReference type="PANTHER" id="PTHR36932">
    <property type="entry name" value="CAPSULAR POLYSACCHARIDE BIOSYNTHESIS PROTEIN"/>
    <property type="match status" value="1"/>
</dbReference>
<evidence type="ECO:0000313" key="1">
    <source>
        <dbReference type="EMBL" id="RJP72338.1"/>
    </source>
</evidence>
<name>A0A419F1X9_9BACT</name>
<proteinExistence type="predicted"/>
<dbReference type="Gene3D" id="3.40.50.12780">
    <property type="entry name" value="N-terminal domain of ligase-like"/>
    <property type="match status" value="1"/>
</dbReference>
<dbReference type="GO" id="GO:0016874">
    <property type="term" value="F:ligase activity"/>
    <property type="evidence" value="ECO:0007669"/>
    <property type="project" value="UniProtKB-KW"/>
</dbReference>
<dbReference type="EMBL" id="QZKI01000046">
    <property type="protein sequence ID" value="RJP72338.1"/>
    <property type="molecule type" value="Genomic_DNA"/>
</dbReference>
<dbReference type="Proteomes" id="UP000285961">
    <property type="component" value="Unassembled WGS sequence"/>
</dbReference>
<dbReference type="InterPro" id="IPR053158">
    <property type="entry name" value="CapK_Type1_Caps_Biosynth"/>
</dbReference>
<dbReference type="PANTHER" id="PTHR36932:SF1">
    <property type="entry name" value="CAPSULAR POLYSACCHARIDE BIOSYNTHESIS PROTEIN"/>
    <property type="match status" value="1"/>
</dbReference>
<evidence type="ECO:0000313" key="2">
    <source>
        <dbReference type="Proteomes" id="UP000285961"/>
    </source>
</evidence>
<organism evidence="1 2">
    <name type="scientific">Candidatus Abyssobacteria bacterium SURF_17</name>
    <dbReference type="NCBI Taxonomy" id="2093361"/>
    <lineage>
        <taxon>Bacteria</taxon>
        <taxon>Pseudomonadati</taxon>
        <taxon>Candidatus Hydrogenedentota</taxon>
        <taxon>Candidatus Abyssobacteria</taxon>
    </lineage>
</organism>
<protein>
    <submittedName>
        <fullName evidence="1">Phenylacetate--CoA ligase family protein</fullName>
    </submittedName>
</protein>
<sequence length="462" mass="52530">MTDIHALLNRSVFIPLYDLKERNHRLRHVRDIEMFNALSRDTLETEQWRNLKNMLEHAYENVPYYRRAYRQAGISPDDIHAPMDMVKLPTLTRQDIRVHGGELLADGVVQNTLVESGTGGTISSPITIYLSPECMDLRLAATIAFNKWFGYELGDKAVLFWGAAQDFPKLDGIHAVKSKVRNFLTSRIRWMPTSYLDDPIMAEYYEQLQTYKPAVIQAYPTPLYLFAKFMAEHNLSYRPKTITVAAEPMYDYQREMIESVFQCKVFDWYGSRELGHMASECRLHNGLHINAHHLFVEVISGGKQVYDSEGTLVVTDLRNEAMPLIRYEIGDVGVISKRLCSCGSALPILEHVSGRLVDTFLTRSGGCVPGVALTNRIIKDCRGIEQMQIVQRDFELFTIRIVKGKAFSENTLTTLNAALRAYFKTDVNVEHEFVSSIPLEKSGKSRFCICEMGQTAGSISPH</sequence>
<accession>A0A419F1X9</accession>
<dbReference type="AlphaFoldDB" id="A0A419F1X9"/>
<dbReference type="SUPFAM" id="SSF56801">
    <property type="entry name" value="Acetyl-CoA synthetase-like"/>
    <property type="match status" value="1"/>
</dbReference>
<reference evidence="1 2" key="1">
    <citation type="journal article" date="2017" name="ISME J.">
        <title>Energy and carbon metabolisms in a deep terrestrial subsurface fluid microbial community.</title>
        <authorList>
            <person name="Momper L."/>
            <person name="Jungbluth S.P."/>
            <person name="Lee M.D."/>
            <person name="Amend J.P."/>
        </authorList>
    </citation>
    <scope>NUCLEOTIDE SEQUENCE [LARGE SCALE GENOMIC DNA]</scope>
    <source>
        <strain evidence="1">SURF_17</strain>
    </source>
</reference>
<keyword evidence="1" id="KW-0436">Ligase</keyword>
<comment type="caution">
    <text evidence="1">The sequence shown here is derived from an EMBL/GenBank/DDBJ whole genome shotgun (WGS) entry which is preliminary data.</text>
</comment>